<dbReference type="Proteomes" id="UP001218638">
    <property type="component" value="Chromosome"/>
</dbReference>
<dbReference type="RefSeq" id="WP_330929694.1">
    <property type="nucleotide sequence ID" value="NZ_CP119075.1"/>
</dbReference>
<organism evidence="2 3">
    <name type="scientific">Synoicihabitans lomoniglobus</name>
    <dbReference type="NCBI Taxonomy" id="2909285"/>
    <lineage>
        <taxon>Bacteria</taxon>
        <taxon>Pseudomonadati</taxon>
        <taxon>Verrucomicrobiota</taxon>
        <taxon>Opitutia</taxon>
        <taxon>Opitutales</taxon>
        <taxon>Opitutaceae</taxon>
        <taxon>Synoicihabitans</taxon>
    </lineage>
</organism>
<evidence type="ECO:0000313" key="2">
    <source>
        <dbReference type="EMBL" id="WED66979.1"/>
    </source>
</evidence>
<evidence type="ECO:0000313" key="3">
    <source>
        <dbReference type="Proteomes" id="UP001218638"/>
    </source>
</evidence>
<feature type="chain" id="PRO_5042084200" description="Lipocalin-like domain-containing protein" evidence="1">
    <location>
        <begin position="24"/>
        <end position="176"/>
    </location>
</feature>
<keyword evidence="3" id="KW-1185">Reference proteome</keyword>
<proteinExistence type="predicted"/>
<feature type="signal peptide" evidence="1">
    <location>
        <begin position="1"/>
        <end position="23"/>
    </location>
</feature>
<evidence type="ECO:0008006" key="4">
    <source>
        <dbReference type="Google" id="ProtNLM"/>
    </source>
</evidence>
<accession>A0AAF0CS30</accession>
<sequence length="176" mass="19664">MSVSARTFLLVALATLSLSSLRAADRSALVGTWAFDAARSTDLSPWRSSQLTISRIGDQLTIARDLTTGRRNHHESMTLDLTAESTTVAVPWWADNRHLGAYTEPDSTKTVRAKFVDGDRVLRLETELTLETQQGPRDVNILSQYEVSPDGRVLTVFDLRSTRPRPVVHVFQRVTE</sequence>
<reference evidence="2" key="1">
    <citation type="submission" date="2023-03" db="EMBL/GenBank/DDBJ databases">
        <title>Lomoglobus Profundus gen. nov., sp. nov., a novel member of the phylum Verrucomicrobia, isolated from deep-marine sediment of South China Sea.</title>
        <authorList>
            <person name="Ahmad T."/>
            <person name="Ishaq S.E."/>
            <person name="Wang F."/>
        </authorList>
    </citation>
    <scope>NUCLEOTIDE SEQUENCE</scope>
    <source>
        <strain evidence="2">LMO-M01</strain>
    </source>
</reference>
<dbReference type="KEGG" id="slom:PXH66_08965"/>
<dbReference type="EMBL" id="CP119075">
    <property type="protein sequence ID" value="WED66979.1"/>
    <property type="molecule type" value="Genomic_DNA"/>
</dbReference>
<protein>
    <recommendedName>
        <fullName evidence="4">Lipocalin-like domain-containing protein</fullName>
    </recommendedName>
</protein>
<name>A0AAF0CS30_9BACT</name>
<gene>
    <name evidence="2" type="ORF">PXH66_08965</name>
</gene>
<dbReference type="AlphaFoldDB" id="A0AAF0CS30"/>
<evidence type="ECO:0000256" key="1">
    <source>
        <dbReference type="SAM" id="SignalP"/>
    </source>
</evidence>
<keyword evidence="1" id="KW-0732">Signal</keyword>